<feature type="transmembrane region" description="Helical" evidence="1">
    <location>
        <begin position="21"/>
        <end position="40"/>
    </location>
</feature>
<gene>
    <name evidence="2" type="ordered locus">AARI_27830</name>
</gene>
<feature type="transmembrane region" description="Helical" evidence="1">
    <location>
        <begin position="46"/>
        <end position="68"/>
    </location>
</feature>
<sequence>MMLSYHPEQRKPRKGPAPKQWAAIALVIVALVFILQNLTFVRVEFFLIHSTAPLWLILLITLAVGYAIGRFSGRRG</sequence>
<reference evidence="3" key="1">
    <citation type="journal article" date="2010" name="PLoS ONE">
        <title>The Arthrobacter arilaitensis Re117 genome sequence reveals its genetic adaptation to the surface of cheese.</title>
        <authorList>
            <person name="Monnet C."/>
            <person name="Loux V."/>
            <person name="Gibrat J.F."/>
            <person name="Spinnler E."/>
            <person name="Barbe V."/>
            <person name="Vacherie B."/>
            <person name="Gavory F."/>
            <person name="Gourbeyre E."/>
            <person name="Siguier P."/>
            <person name="Chandler M."/>
            <person name="Elleuch R."/>
            <person name="Irlinger F."/>
            <person name="Vallaeys T."/>
        </authorList>
    </citation>
    <scope>NUCLEOTIDE SEQUENCE</scope>
    <source>
        <strain evidence="3">DSM 16368 / CIP 108037 / IAM 15318 / JCM 13566 / Re117</strain>
    </source>
</reference>
<protein>
    <submittedName>
        <fullName evidence="2">Hypothetical membrane protein</fullName>
    </submittedName>
</protein>
<evidence type="ECO:0000313" key="2">
    <source>
        <dbReference type="EMBL" id="CBT76988.1"/>
    </source>
</evidence>
<accession>A0ABP1U7R0</accession>
<reference evidence="3" key="2">
    <citation type="submission" date="2010-07" db="EMBL/GenBank/DDBJ databases">
        <title>Complete genome sequence of Arthrobacter arilaitensis (strain DSM 16368 / CIP 108037 / JCM 13566 / Re117).</title>
        <authorList>
            <person name="Genoscope."/>
        </authorList>
    </citation>
    <scope>NUCLEOTIDE SEQUENCE [LARGE SCALE GENOMIC DNA]</scope>
    <source>
        <strain evidence="3">DSM 16368 / CIP 108037 / IAM 15318 / JCM 13566 / Re117</strain>
    </source>
</reference>
<dbReference type="EMBL" id="FQ311875">
    <property type="protein sequence ID" value="CBT76988.1"/>
    <property type="molecule type" value="Genomic_DNA"/>
</dbReference>
<keyword evidence="1" id="KW-0812">Transmembrane</keyword>
<evidence type="ECO:0000313" key="3">
    <source>
        <dbReference type="Proteomes" id="UP000006878"/>
    </source>
</evidence>
<keyword evidence="1" id="KW-0472">Membrane</keyword>
<organism evidence="2 3">
    <name type="scientific">Glutamicibacter arilaitensis (strain DSM 16368 / CIP 108037 / IAM 15318 / JCM 13566 / NCIMB 14258 / Re117)</name>
    <name type="common">Arthrobacter arilaitensis</name>
    <dbReference type="NCBI Taxonomy" id="861360"/>
    <lineage>
        <taxon>Bacteria</taxon>
        <taxon>Bacillati</taxon>
        <taxon>Actinomycetota</taxon>
        <taxon>Actinomycetes</taxon>
        <taxon>Micrococcales</taxon>
        <taxon>Micrococcaceae</taxon>
        <taxon>Glutamicibacter</taxon>
    </lineage>
</organism>
<dbReference type="Proteomes" id="UP000006878">
    <property type="component" value="Chromosome"/>
</dbReference>
<evidence type="ECO:0000256" key="1">
    <source>
        <dbReference type="SAM" id="Phobius"/>
    </source>
</evidence>
<proteinExistence type="predicted"/>
<keyword evidence="1" id="KW-1133">Transmembrane helix</keyword>
<keyword evidence="3" id="KW-1185">Reference proteome</keyword>
<name>A0ABP1U7R0_GLUAR</name>